<feature type="compositionally biased region" description="Low complexity" evidence="1">
    <location>
        <begin position="137"/>
        <end position="156"/>
    </location>
</feature>
<dbReference type="GeneID" id="37266624"/>
<sequence length="634" mass="67087">MRYVGFLSSPLPLSALPPVHSPHHSQDALVRAGMAGVGAGGQRSNMGAMGESMTRHTRSTSSLRSAVGALGGLRSRSSSKSLHERTQSQQSDYGSGSGHGAHSRSASSSNTSLVRTRRRMTPPSEKPEGSAPAIEVSSLQREPSSSSLRGRSARALQTAAQNAANLAPLLFTSQHAAIDQDRSPDARAAGYYGGNYTNVEIAWAEGVPVALPSARSPPDHRIAELSPLASSQLQADSSPLASSQLLDAYDFLDSEKTPTVETGPSPPPKDAAKTSSAESTPRPWETRREMGAVSALIADQLATARKAAGLQPLNGQRWSPDDSKSTSPEPANSRFWKQQQQKLEPLHQQRKSLATFSLRQDGESGFELTPASFPTPVEQDDVAPLKSARRWVPEVAAPYSPGADSFATTIEGRASLLSGAPTSAGAATADETYRPASWRRLPGNRPLSHDGVSPRTLEVPGGPHTPALTPPLAPGAGRGLQLFNRLGAQQKAAESTRARRASGNLGPAQLAHDTRPSISVFSTSSDEASPPPPTPKSSRLSRPKSAGGMRSLAHASFFGRRISPSEVPLREAREKGKAARPHERSLPPRPHSQGRNSEGRLAAEHIPPVPVLHAAPAAGGKRLSWRRRSDASQI</sequence>
<reference evidence="2 3" key="1">
    <citation type="journal article" date="2018" name="Mol. Biol. Evol.">
        <title>Broad Genomic Sampling Reveals a Smut Pathogenic Ancestry of the Fungal Clade Ustilaginomycotina.</title>
        <authorList>
            <person name="Kijpornyongpan T."/>
            <person name="Mondo S.J."/>
            <person name="Barry K."/>
            <person name="Sandor L."/>
            <person name="Lee J."/>
            <person name="Lipzen A."/>
            <person name="Pangilinan J."/>
            <person name="LaButti K."/>
            <person name="Hainaut M."/>
            <person name="Henrissat B."/>
            <person name="Grigoriev I.V."/>
            <person name="Spatafora J.W."/>
            <person name="Aime M.C."/>
        </authorList>
    </citation>
    <scope>NUCLEOTIDE SEQUENCE [LARGE SCALE GENOMIC DNA]</scope>
    <source>
        <strain evidence="2 3">MCA 4186</strain>
    </source>
</reference>
<feature type="region of interest" description="Disordered" evidence="1">
    <location>
        <begin position="307"/>
        <end position="379"/>
    </location>
</feature>
<dbReference type="EMBL" id="KZ819302">
    <property type="protein sequence ID" value="PWN95917.1"/>
    <property type="molecule type" value="Genomic_DNA"/>
</dbReference>
<dbReference type="RefSeq" id="XP_025596196.1">
    <property type="nucleotide sequence ID" value="XM_025739078.1"/>
</dbReference>
<feature type="region of interest" description="Disordered" evidence="1">
    <location>
        <begin position="437"/>
        <end position="634"/>
    </location>
</feature>
<organism evidence="2 3">
    <name type="scientific">Tilletiopsis washingtonensis</name>
    <dbReference type="NCBI Taxonomy" id="58919"/>
    <lineage>
        <taxon>Eukaryota</taxon>
        <taxon>Fungi</taxon>
        <taxon>Dikarya</taxon>
        <taxon>Basidiomycota</taxon>
        <taxon>Ustilaginomycotina</taxon>
        <taxon>Exobasidiomycetes</taxon>
        <taxon>Entylomatales</taxon>
        <taxon>Entylomatales incertae sedis</taxon>
        <taxon>Tilletiopsis</taxon>
    </lineage>
</organism>
<feature type="compositionally biased region" description="Basic and acidic residues" evidence="1">
    <location>
        <begin position="568"/>
        <end position="586"/>
    </location>
</feature>
<proteinExistence type="predicted"/>
<gene>
    <name evidence="2" type="ORF">FA09DRAFT_130674</name>
</gene>
<feature type="compositionally biased region" description="Polar residues" evidence="1">
    <location>
        <begin position="516"/>
        <end position="527"/>
    </location>
</feature>
<evidence type="ECO:0000256" key="1">
    <source>
        <dbReference type="SAM" id="MobiDB-lite"/>
    </source>
</evidence>
<dbReference type="Proteomes" id="UP000245946">
    <property type="component" value="Unassembled WGS sequence"/>
</dbReference>
<accession>A0A316Z2A0</accession>
<keyword evidence="3" id="KW-1185">Reference proteome</keyword>
<feature type="region of interest" description="Disordered" evidence="1">
    <location>
        <begin position="251"/>
        <end position="291"/>
    </location>
</feature>
<evidence type="ECO:0000313" key="2">
    <source>
        <dbReference type="EMBL" id="PWN95917.1"/>
    </source>
</evidence>
<feature type="region of interest" description="Disordered" evidence="1">
    <location>
        <begin position="37"/>
        <end position="156"/>
    </location>
</feature>
<protein>
    <submittedName>
        <fullName evidence="2">Uncharacterized protein</fullName>
    </submittedName>
</protein>
<dbReference type="AlphaFoldDB" id="A0A316Z2A0"/>
<evidence type="ECO:0000313" key="3">
    <source>
        <dbReference type="Proteomes" id="UP000245946"/>
    </source>
</evidence>
<name>A0A316Z2A0_9BASI</name>